<evidence type="ECO:0000256" key="18">
    <source>
        <dbReference type="ARBA" id="ARBA00048914"/>
    </source>
</evidence>
<evidence type="ECO:0000256" key="7">
    <source>
        <dbReference type="ARBA" id="ARBA00022490"/>
    </source>
</evidence>
<dbReference type="Gene3D" id="3.30.43.10">
    <property type="entry name" value="Uridine Diphospho-n-acetylenolpyruvylglucosamine Reductase, domain 2"/>
    <property type="match status" value="1"/>
</dbReference>
<evidence type="ECO:0000256" key="8">
    <source>
        <dbReference type="ARBA" id="ARBA00022618"/>
    </source>
</evidence>
<dbReference type="GO" id="GO:0008762">
    <property type="term" value="F:UDP-N-acetylmuramate dehydrogenase activity"/>
    <property type="evidence" value="ECO:0007669"/>
    <property type="project" value="UniProtKB-UniRule"/>
</dbReference>
<evidence type="ECO:0000256" key="14">
    <source>
        <dbReference type="ARBA" id="ARBA00023002"/>
    </source>
</evidence>
<dbReference type="EMBL" id="WSRP01000042">
    <property type="protein sequence ID" value="MVX57705.1"/>
    <property type="molecule type" value="Genomic_DNA"/>
</dbReference>
<dbReference type="HAMAP" id="MF_00037">
    <property type="entry name" value="MurB"/>
    <property type="match status" value="1"/>
</dbReference>
<dbReference type="InterPro" id="IPR003170">
    <property type="entry name" value="MurB"/>
</dbReference>
<comment type="cofactor">
    <cofactor evidence="1 19">
        <name>FAD</name>
        <dbReference type="ChEBI" id="CHEBI:57692"/>
    </cofactor>
</comment>
<feature type="active site" evidence="19">
    <location>
        <position position="335"/>
    </location>
</feature>
<dbReference type="GO" id="GO:0008360">
    <property type="term" value="P:regulation of cell shape"/>
    <property type="evidence" value="ECO:0007669"/>
    <property type="project" value="UniProtKB-KW"/>
</dbReference>
<dbReference type="InterPro" id="IPR016167">
    <property type="entry name" value="FAD-bd_PCMH_sub1"/>
</dbReference>
<comment type="catalytic activity">
    <reaction evidence="18 19">
        <text>UDP-N-acetyl-alpha-D-muramate + NADP(+) = UDP-N-acetyl-3-O-(1-carboxyvinyl)-alpha-D-glucosamine + NADPH + H(+)</text>
        <dbReference type="Rhea" id="RHEA:12248"/>
        <dbReference type="ChEBI" id="CHEBI:15378"/>
        <dbReference type="ChEBI" id="CHEBI:57783"/>
        <dbReference type="ChEBI" id="CHEBI:58349"/>
        <dbReference type="ChEBI" id="CHEBI:68483"/>
        <dbReference type="ChEBI" id="CHEBI:70757"/>
        <dbReference type="EC" id="1.3.1.98"/>
    </reaction>
</comment>
<keyword evidence="15 19" id="KW-0131">Cell cycle</keyword>
<feature type="active site" description="Proton donor" evidence="19">
    <location>
        <position position="239"/>
    </location>
</feature>
<evidence type="ECO:0000256" key="15">
    <source>
        <dbReference type="ARBA" id="ARBA00023306"/>
    </source>
</evidence>
<feature type="domain" description="FAD-binding PCMH-type" evidence="20">
    <location>
        <begin position="16"/>
        <end position="189"/>
    </location>
</feature>
<evidence type="ECO:0000259" key="20">
    <source>
        <dbReference type="PROSITE" id="PS51387"/>
    </source>
</evidence>
<dbReference type="InterPro" id="IPR011601">
    <property type="entry name" value="MurB_C"/>
</dbReference>
<evidence type="ECO:0000256" key="6">
    <source>
        <dbReference type="ARBA" id="ARBA00015188"/>
    </source>
</evidence>
<evidence type="ECO:0000256" key="5">
    <source>
        <dbReference type="ARBA" id="ARBA00012518"/>
    </source>
</evidence>
<dbReference type="PANTHER" id="PTHR21071">
    <property type="entry name" value="UDP-N-ACETYLENOLPYRUVOYLGLUCOSAMINE REDUCTASE"/>
    <property type="match status" value="1"/>
</dbReference>
<keyword evidence="12 19" id="KW-0133">Cell shape</keyword>
<dbReference type="Pfam" id="PF02873">
    <property type="entry name" value="MurB_C"/>
    <property type="match status" value="1"/>
</dbReference>
<keyword evidence="13 19" id="KW-0573">Peptidoglycan synthesis</keyword>
<dbReference type="NCBIfam" id="TIGR00179">
    <property type="entry name" value="murB"/>
    <property type="match status" value="1"/>
</dbReference>
<protein>
    <recommendedName>
        <fullName evidence="6 19">UDP-N-acetylenolpyruvoylglucosamine reductase</fullName>
        <ecNumber evidence="5 19">1.3.1.98</ecNumber>
    </recommendedName>
    <alternativeName>
        <fullName evidence="17 19">UDP-N-acetylmuramate dehydrogenase</fullName>
    </alternativeName>
</protein>
<keyword evidence="10 19" id="KW-0274">FAD</keyword>
<dbReference type="RefSeq" id="WP_160336121.1">
    <property type="nucleotide sequence ID" value="NZ_CALPCR010000007.1"/>
</dbReference>
<evidence type="ECO:0000256" key="1">
    <source>
        <dbReference type="ARBA" id="ARBA00001974"/>
    </source>
</evidence>
<proteinExistence type="inferred from homology"/>
<dbReference type="GO" id="GO:0005829">
    <property type="term" value="C:cytosol"/>
    <property type="evidence" value="ECO:0007669"/>
    <property type="project" value="TreeGrafter"/>
</dbReference>
<dbReference type="Gene3D" id="3.30.465.10">
    <property type="match status" value="1"/>
</dbReference>
<sequence length="339" mass="37805">MEFLKDADLRKLNTFGVNARAAYFAEVKSIDDLIAVREEMLKNPVESFMVLGGGSNVLFKEDYPGLVLRMMIPGMDIFHEDADSYVVKAGAGEVWHSFIVRLLDAGIAGLENLALIPGTVGAAPIQNIGAYGAEAAERIESVEVFDINSGEIRELTTEECDFGYRSSIFKKKENHHLIITGVTFRFPKKWQPNIGYKALAEEIEINRFPELRPEDVFSCVVALRRRKLPDPSKVGNAGSFFKNPTVERDLFSKLLRTNPSVVSYPLAGGKYKLSAAWLIEQAGLRGYRMGDVGVWEKQPLVLVNYGHATGEDIYALAQDVRLRVKNCFSIKLEPEVNII</sequence>
<dbReference type="GO" id="GO:0071949">
    <property type="term" value="F:FAD binding"/>
    <property type="evidence" value="ECO:0007669"/>
    <property type="project" value="InterPro"/>
</dbReference>
<dbReference type="PANTHER" id="PTHR21071:SF4">
    <property type="entry name" value="UDP-N-ACETYLENOLPYRUVOYLGLUCOSAMINE REDUCTASE"/>
    <property type="match status" value="1"/>
</dbReference>
<dbReference type="UniPathway" id="UPA00219"/>
<dbReference type="InterPro" id="IPR006094">
    <property type="entry name" value="Oxid_FAD_bind_N"/>
</dbReference>
<evidence type="ECO:0000256" key="16">
    <source>
        <dbReference type="ARBA" id="ARBA00023316"/>
    </source>
</evidence>
<comment type="subcellular location">
    <subcellularLocation>
        <location evidence="3 19">Cytoplasm</location>
    </subcellularLocation>
</comment>
<comment type="pathway">
    <text evidence="4 19">Cell wall biogenesis; peptidoglycan biosynthesis.</text>
</comment>
<keyword evidence="14 19" id="KW-0560">Oxidoreductase</keyword>
<keyword evidence="7 19" id="KW-0963">Cytoplasm</keyword>
<dbReference type="Pfam" id="PF01565">
    <property type="entry name" value="FAD_binding_4"/>
    <property type="match status" value="1"/>
</dbReference>
<evidence type="ECO:0000256" key="4">
    <source>
        <dbReference type="ARBA" id="ARBA00004752"/>
    </source>
</evidence>
<name>A0A6L6YIX2_9BURK</name>
<dbReference type="GO" id="GO:0009252">
    <property type="term" value="P:peptidoglycan biosynthetic process"/>
    <property type="evidence" value="ECO:0007669"/>
    <property type="project" value="UniProtKB-UniRule"/>
</dbReference>
<keyword evidence="16 19" id="KW-0961">Cell wall biogenesis/degradation</keyword>
<dbReference type="InterPro" id="IPR036635">
    <property type="entry name" value="MurB_C_sf"/>
</dbReference>
<evidence type="ECO:0000256" key="12">
    <source>
        <dbReference type="ARBA" id="ARBA00022960"/>
    </source>
</evidence>
<evidence type="ECO:0000313" key="22">
    <source>
        <dbReference type="Proteomes" id="UP000472580"/>
    </source>
</evidence>
<keyword evidence="9 19" id="KW-0285">Flavoprotein</keyword>
<dbReference type="InterPro" id="IPR016169">
    <property type="entry name" value="FAD-bd_PCMH_sub2"/>
</dbReference>
<organism evidence="21 22">
    <name type="scientific">Parasutterella muris</name>
    <dbReference type="NCBI Taxonomy" id="2565572"/>
    <lineage>
        <taxon>Bacteria</taxon>
        <taxon>Pseudomonadati</taxon>
        <taxon>Pseudomonadota</taxon>
        <taxon>Betaproteobacteria</taxon>
        <taxon>Burkholderiales</taxon>
        <taxon>Sutterellaceae</taxon>
        <taxon>Parasutterella</taxon>
    </lineage>
</organism>
<dbReference type="EC" id="1.3.1.98" evidence="5 19"/>
<dbReference type="NCBIfam" id="NF000755">
    <property type="entry name" value="PRK00046.1"/>
    <property type="match status" value="1"/>
</dbReference>
<dbReference type="Gene3D" id="3.90.78.10">
    <property type="entry name" value="UDP-N-acetylenolpyruvoylglucosamine reductase, C-terminal domain"/>
    <property type="match status" value="1"/>
</dbReference>
<comment type="function">
    <text evidence="2 19">Cell wall formation.</text>
</comment>
<evidence type="ECO:0000256" key="13">
    <source>
        <dbReference type="ARBA" id="ARBA00022984"/>
    </source>
</evidence>
<dbReference type="OrthoDB" id="9804753at2"/>
<reference evidence="21 22" key="1">
    <citation type="submission" date="2019-12" db="EMBL/GenBank/DDBJ databases">
        <title>Microbes associate with the intestines of laboratory mice.</title>
        <authorList>
            <person name="Navarre W."/>
            <person name="Wong E."/>
        </authorList>
    </citation>
    <scope>NUCLEOTIDE SEQUENCE [LARGE SCALE GENOMIC DNA]</scope>
    <source>
        <strain evidence="21 22">NM82_D38</strain>
    </source>
</reference>
<dbReference type="InterPro" id="IPR036318">
    <property type="entry name" value="FAD-bd_PCMH-like_sf"/>
</dbReference>
<dbReference type="GO" id="GO:0071555">
    <property type="term" value="P:cell wall organization"/>
    <property type="evidence" value="ECO:0007669"/>
    <property type="project" value="UniProtKB-KW"/>
</dbReference>
<dbReference type="SUPFAM" id="SSF56176">
    <property type="entry name" value="FAD-binding/transporter-associated domain-like"/>
    <property type="match status" value="1"/>
</dbReference>
<gene>
    <name evidence="19 21" type="primary">murB</name>
    <name evidence="21" type="ORF">E5987_10950</name>
</gene>
<keyword evidence="22" id="KW-1185">Reference proteome</keyword>
<accession>A0A6L6YIX2</accession>
<dbReference type="Proteomes" id="UP000472580">
    <property type="component" value="Unassembled WGS sequence"/>
</dbReference>
<evidence type="ECO:0000256" key="19">
    <source>
        <dbReference type="HAMAP-Rule" id="MF_00037"/>
    </source>
</evidence>
<feature type="active site" evidence="19">
    <location>
        <position position="165"/>
    </location>
</feature>
<dbReference type="GO" id="GO:0051301">
    <property type="term" value="P:cell division"/>
    <property type="evidence" value="ECO:0007669"/>
    <property type="project" value="UniProtKB-KW"/>
</dbReference>
<evidence type="ECO:0000256" key="10">
    <source>
        <dbReference type="ARBA" id="ARBA00022827"/>
    </source>
</evidence>
<evidence type="ECO:0000256" key="9">
    <source>
        <dbReference type="ARBA" id="ARBA00022630"/>
    </source>
</evidence>
<dbReference type="InterPro" id="IPR016166">
    <property type="entry name" value="FAD-bd_PCMH"/>
</dbReference>
<keyword evidence="8 19" id="KW-0132">Cell division</keyword>
<evidence type="ECO:0000313" key="21">
    <source>
        <dbReference type="EMBL" id="MVX57705.1"/>
    </source>
</evidence>
<comment type="similarity">
    <text evidence="19">Belongs to the MurB family.</text>
</comment>
<evidence type="ECO:0000256" key="3">
    <source>
        <dbReference type="ARBA" id="ARBA00004496"/>
    </source>
</evidence>
<evidence type="ECO:0000256" key="2">
    <source>
        <dbReference type="ARBA" id="ARBA00003921"/>
    </source>
</evidence>
<dbReference type="SUPFAM" id="SSF56194">
    <property type="entry name" value="Uridine diphospho-N-Acetylenolpyruvylglucosamine reductase, MurB, C-terminal domain"/>
    <property type="match status" value="1"/>
</dbReference>
<evidence type="ECO:0000256" key="17">
    <source>
        <dbReference type="ARBA" id="ARBA00031026"/>
    </source>
</evidence>
<dbReference type="NCBIfam" id="NF010478">
    <property type="entry name" value="PRK13903.1"/>
    <property type="match status" value="1"/>
</dbReference>
<keyword evidence="11 19" id="KW-0521">NADP</keyword>
<comment type="caution">
    <text evidence="21">The sequence shown here is derived from an EMBL/GenBank/DDBJ whole genome shotgun (WGS) entry which is preliminary data.</text>
</comment>
<dbReference type="PROSITE" id="PS51387">
    <property type="entry name" value="FAD_PCMH"/>
    <property type="match status" value="1"/>
</dbReference>
<dbReference type="AlphaFoldDB" id="A0A6L6YIX2"/>
<evidence type="ECO:0000256" key="11">
    <source>
        <dbReference type="ARBA" id="ARBA00022857"/>
    </source>
</evidence>